<dbReference type="PRINTS" id="PR00344">
    <property type="entry name" value="BCTRLSENSOR"/>
</dbReference>
<evidence type="ECO:0000259" key="9">
    <source>
        <dbReference type="PROSITE" id="PS50110"/>
    </source>
</evidence>
<dbReference type="SUPFAM" id="SSF55874">
    <property type="entry name" value="ATPase domain of HSP90 chaperone/DNA topoisomerase II/histidine kinase"/>
    <property type="match status" value="1"/>
</dbReference>
<evidence type="ECO:0000256" key="4">
    <source>
        <dbReference type="ARBA" id="ARBA00022679"/>
    </source>
</evidence>
<dbReference type="InterPro" id="IPR005467">
    <property type="entry name" value="His_kinase_dom"/>
</dbReference>
<name>A0A0C2UDD0_PARME</name>
<dbReference type="InterPro" id="IPR011006">
    <property type="entry name" value="CheY-like_superfamily"/>
</dbReference>
<dbReference type="InterPro" id="IPR001789">
    <property type="entry name" value="Sig_transdc_resp-reg_receiver"/>
</dbReference>
<dbReference type="Pfam" id="PF12860">
    <property type="entry name" value="PAS_7"/>
    <property type="match status" value="2"/>
</dbReference>
<comment type="caution">
    <text evidence="10">The sequence shown here is derived from an EMBL/GenBank/DDBJ whole genome shotgun (WGS) entry which is preliminary data.</text>
</comment>
<dbReference type="PROSITE" id="PS50110">
    <property type="entry name" value="RESPONSE_REGULATORY"/>
    <property type="match status" value="1"/>
</dbReference>
<dbReference type="RefSeq" id="WP_009869716.1">
    <property type="nucleotide sequence ID" value="NZ_JXSL01000023.1"/>
</dbReference>
<dbReference type="InterPro" id="IPR036890">
    <property type="entry name" value="HATPase_C_sf"/>
</dbReference>
<dbReference type="Gene3D" id="3.30.565.10">
    <property type="entry name" value="Histidine kinase-like ATPase, C-terminal domain"/>
    <property type="match status" value="1"/>
</dbReference>
<dbReference type="EMBL" id="JXSL01000023">
    <property type="protein sequence ID" value="KIL99507.1"/>
    <property type="molecule type" value="Genomic_DNA"/>
</dbReference>
<dbReference type="FunFam" id="3.30.565.10:FF:000049">
    <property type="entry name" value="Two-component sensor histidine kinase"/>
    <property type="match status" value="1"/>
</dbReference>
<dbReference type="STRING" id="272627.CCC_04023"/>
<dbReference type="SMART" id="SM00448">
    <property type="entry name" value="REC"/>
    <property type="match status" value="1"/>
</dbReference>
<dbReference type="Pfam" id="PF00072">
    <property type="entry name" value="Response_reg"/>
    <property type="match status" value="1"/>
</dbReference>
<evidence type="ECO:0000256" key="5">
    <source>
        <dbReference type="ARBA" id="ARBA00022777"/>
    </source>
</evidence>
<dbReference type="InterPro" id="IPR004358">
    <property type="entry name" value="Sig_transdc_His_kin-like_C"/>
</dbReference>
<evidence type="ECO:0000256" key="3">
    <source>
        <dbReference type="ARBA" id="ARBA00022553"/>
    </source>
</evidence>
<feature type="domain" description="Response regulatory" evidence="9">
    <location>
        <begin position="646"/>
        <end position="763"/>
    </location>
</feature>
<evidence type="ECO:0000256" key="2">
    <source>
        <dbReference type="ARBA" id="ARBA00012438"/>
    </source>
</evidence>
<sequence length="770" mass="85381">MTAPPESAAAEAAELARLRTENEKLRKINKVLMDRVERATDWQGNAFSLFQASIVLEGRVEERTIQLEAALRQLESVNADLSRAKETAEKAQQRLRDAIETVPEGFALFDSDDRLVLWNSNYVGLLKVLGQNVRVGTPFAEVIHTAVANGAIRDAIGREEEWAAERIAYHHHPGRSYIYRLNDGRWVQVNERRTQEGGTVSLYTDITEIKEMEEKRRERELAEKSVLLQATLESLTQGVAVFDRSLRLVAWNQRYIDLHRFPDGLVHEGTHYSEVLRINAERGEYGPGDPLDYVAGRIAAALTNLPRAFERQLSDGRIVDVASNRMPDGGFVNTYSEITERKLADIRLRDSEHRLKIAARELQQANESLERRVDQRTAELSAANQALHLAKISAELANASKTKFLAAASHDLHQPLNAARLFVAALAEHDGMDRNNRDLVSSIDNALEAIDGLLRALFDISKLDAGVMTADFADFEVAPLLDQLRKEYLPQARDNGIDLRVMPCRAAIRSDPRLLARILRNFLSNALRYTEKGRILLGCKRSGNRLLIGVWDSGIGVPEEKLAEIFQEFQQVALPGRRREKGMGLGLAIVERISRLLDHPITVHSRLGVGSSFSISVPVAERATMEALPSQVATMAADRDALGGLSVLAIDDDPSGLEAITALLSAWKCRVTPIRSRADLQIWLAADQPAPQLVIADYHLGDGSNGVMLIGELRVRFGNGLPAFVVTSDRTPALRASLKELGLSMLPKPVQPARLRALISHLTRGARGLQ</sequence>
<dbReference type="GO" id="GO:0005886">
    <property type="term" value="C:plasma membrane"/>
    <property type="evidence" value="ECO:0007669"/>
    <property type="project" value="TreeGrafter"/>
</dbReference>
<keyword evidence="3 6" id="KW-0597">Phosphoprotein</keyword>
<dbReference type="CDD" id="cd00082">
    <property type="entry name" value="HisKA"/>
    <property type="match status" value="1"/>
</dbReference>
<evidence type="ECO:0000313" key="11">
    <source>
        <dbReference type="Proteomes" id="UP000031971"/>
    </source>
</evidence>
<dbReference type="Gene3D" id="1.10.287.130">
    <property type="match status" value="1"/>
</dbReference>
<dbReference type="InterPro" id="IPR003594">
    <property type="entry name" value="HATPase_dom"/>
</dbReference>
<keyword evidence="4" id="KW-0808">Transferase</keyword>
<dbReference type="InterPro" id="IPR036097">
    <property type="entry name" value="HisK_dim/P_sf"/>
</dbReference>
<dbReference type="GO" id="GO:0009927">
    <property type="term" value="F:histidine phosphotransfer kinase activity"/>
    <property type="evidence" value="ECO:0007669"/>
    <property type="project" value="TreeGrafter"/>
</dbReference>
<dbReference type="EC" id="2.7.13.3" evidence="2"/>
<keyword evidence="11" id="KW-1185">Reference proteome</keyword>
<dbReference type="FunFam" id="1.10.287.130:FF:000063">
    <property type="entry name" value="Hybrid sensor histidine kinase/response regulator"/>
    <property type="match status" value="1"/>
</dbReference>
<keyword evidence="5 10" id="KW-0418">Kinase</keyword>
<feature type="coiled-coil region" evidence="7">
    <location>
        <begin position="8"/>
        <end position="35"/>
    </location>
</feature>
<dbReference type="PROSITE" id="PS50109">
    <property type="entry name" value="HIS_KIN"/>
    <property type="match status" value="1"/>
</dbReference>
<dbReference type="Gene3D" id="3.30.450.20">
    <property type="entry name" value="PAS domain"/>
    <property type="match status" value="2"/>
</dbReference>
<dbReference type="InterPro" id="IPR003661">
    <property type="entry name" value="HisK_dim/P_dom"/>
</dbReference>
<feature type="coiled-coil region" evidence="7">
    <location>
        <begin position="60"/>
        <end position="101"/>
    </location>
</feature>
<dbReference type="Pfam" id="PF02518">
    <property type="entry name" value="HATPase_c"/>
    <property type="match status" value="1"/>
</dbReference>
<evidence type="ECO:0000259" key="8">
    <source>
        <dbReference type="PROSITE" id="PS50109"/>
    </source>
</evidence>
<dbReference type="InterPro" id="IPR035965">
    <property type="entry name" value="PAS-like_dom_sf"/>
</dbReference>
<dbReference type="SUPFAM" id="SSF55785">
    <property type="entry name" value="PYP-like sensor domain (PAS domain)"/>
    <property type="match status" value="2"/>
</dbReference>
<comment type="catalytic activity">
    <reaction evidence="1">
        <text>ATP + protein L-histidine = ADP + protein N-phospho-L-histidine.</text>
        <dbReference type="EC" id="2.7.13.3"/>
    </reaction>
</comment>
<dbReference type="SUPFAM" id="SSF52172">
    <property type="entry name" value="CheY-like"/>
    <property type="match status" value="1"/>
</dbReference>
<dbReference type="SUPFAM" id="SSF47384">
    <property type="entry name" value="Homodimeric domain of signal transducing histidine kinase"/>
    <property type="match status" value="1"/>
</dbReference>
<dbReference type="Proteomes" id="UP000031971">
    <property type="component" value="Unassembled WGS sequence"/>
</dbReference>
<dbReference type="NCBIfam" id="NF041832">
    <property type="entry name" value="near_NosP_CTERM"/>
    <property type="match status" value="1"/>
</dbReference>
<dbReference type="Gene3D" id="3.40.50.2300">
    <property type="match status" value="1"/>
</dbReference>
<dbReference type="SMART" id="SM00387">
    <property type="entry name" value="HATPase_c"/>
    <property type="match status" value="1"/>
</dbReference>
<dbReference type="PANTHER" id="PTHR43047">
    <property type="entry name" value="TWO-COMPONENT HISTIDINE PROTEIN KINASE"/>
    <property type="match status" value="1"/>
</dbReference>
<protein>
    <recommendedName>
        <fullName evidence="2">histidine kinase</fullName>
        <ecNumber evidence="2">2.7.13.3</ecNumber>
    </recommendedName>
</protein>
<evidence type="ECO:0000256" key="6">
    <source>
        <dbReference type="PROSITE-ProRule" id="PRU00169"/>
    </source>
</evidence>
<evidence type="ECO:0000256" key="1">
    <source>
        <dbReference type="ARBA" id="ARBA00000085"/>
    </source>
</evidence>
<dbReference type="GO" id="GO:0000155">
    <property type="term" value="F:phosphorelay sensor kinase activity"/>
    <property type="evidence" value="ECO:0007669"/>
    <property type="project" value="InterPro"/>
</dbReference>
<dbReference type="CDD" id="cd00156">
    <property type="entry name" value="REC"/>
    <property type="match status" value="1"/>
</dbReference>
<evidence type="ECO:0000313" key="10">
    <source>
        <dbReference type="EMBL" id="KIL99507.1"/>
    </source>
</evidence>
<feature type="coiled-coil region" evidence="7">
    <location>
        <begin position="348"/>
        <end position="386"/>
    </location>
</feature>
<reference evidence="10 11" key="1">
    <citation type="submission" date="2015-01" db="EMBL/GenBank/DDBJ databases">
        <title>Genome Sequence of Magnetospirillum magnetotacticum Strain MS-1.</title>
        <authorList>
            <person name="Marinov G.K."/>
            <person name="Smalley M.D."/>
            <person name="DeSalvo G."/>
        </authorList>
    </citation>
    <scope>NUCLEOTIDE SEQUENCE [LARGE SCALE GENOMIC DNA]</scope>
    <source>
        <strain evidence="10 11">MS-1</strain>
    </source>
</reference>
<accession>A0A0C2UDD0</accession>
<keyword evidence="7" id="KW-0175">Coiled coil</keyword>
<gene>
    <name evidence="10" type="ORF">CCC_04023</name>
</gene>
<dbReference type="SMART" id="SM00388">
    <property type="entry name" value="HisKA"/>
    <property type="match status" value="1"/>
</dbReference>
<feature type="domain" description="Histidine kinase" evidence="8">
    <location>
        <begin position="407"/>
        <end position="621"/>
    </location>
</feature>
<dbReference type="PANTHER" id="PTHR43047:SF9">
    <property type="entry name" value="HISTIDINE KINASE"/>
    <property type="match status" value="1"/>
</dbReference>
<evidence type="ECO:0000256" key="7">
    <source>
        <dbReference type="SAM" id="Coils"/>
    </source>
</evidence>
<feature type="modified residue" description="4-aspartylphosphate" evidence="6">
    <location>
        <position position="697"/>
    </location>
</feature>
<organism evidence="10 11">
    <name type="scientific">Paramagnetospirillum magnetotacticum MS-1</name>
    <dbReference type="NCBI Taxonomy" id="272627"/>
    <lineage>
        <taxon>Bacteria</taxon>
        <taxon>Pseudomonadati</taxon>
        <taxon>Pseudomonadota</taxon>
        <taxon>Alphaproteobacteria</taxon>
        <taxon>Rhodospirillales</taxon>
        <taxon>Magnetospirillaceae</taxon>
        <taxon>Paramagnetospirillum</taxon>
    </lineage>
</organism>
<proteinExistence type="predicted"/>
<dbReference type="Pfam" id="PF00512">
    <property type="entry name" value="HisKA"/>
    <property type="match status" value="1"/>
</dbReference>
<dbReference type="OrthoDB" id="9764438at2"/>
<dbReference type="AlphaFoldDB" id="A0A0C2UDD0"/>